<accession>A0ABX4YAD4</accession>
<feature type="domain" description="ABC1 atypical kinase-like" evidence="1">
    <location>
        <begin position="82"/>
        <end position="119"/>
    </location>
</feature>
<comment type="caution">
    <text evidence="2">The sequence shown here is derived from an EMBL/GenBank/DDBJ whole genome shotgun (WGS) entry which is preliminary data.</text>
</comment>
<gene>
    <name evidence="2" type="ORF">CCU68_03085</name>
</gene>
<dbReference type="InterPro" id="IPR011009">
    <property type="entry name" value="Kinase-like_dom_sf"/>
</dbReference>
<sequence length="199" mass="22080">MDRHDNNKPQLIGQGSRGRVYRSGDMIIKEVTPFNPGAARHEVDMCNSYWQTAGESAVATRAGNCIRMPFVQGKSPNSSETRQVVKGLYDKGFMMGDAHPSNFIKTEKGDIVPVDFGLVFPKDGVEQLHKDVGKEILRDYAKGGFHYVPDEIKPAYTARLQALDRLLGKESPTYSMTTEQLSKLGIVLDFPSEAELQAD</sequence>
<name>A0ABX4YAD4_9PSED</name>
<dbReference type="Pfam" id="PF03109">
    <property type="entry name" value="ABC1"/>
    <property type="match status" value="1"/>
</dbReference>
<dbReference type="SUPFAM" id="SSF56112">
    <property type="entry name" value="Protein kinase-like (PK-like)"/>
    <property type="match status" value="1"/>
</dbReference>
<dbReference type="Proteomes" id="UP000236232">
    <property type="component" value="Unassembled WGS sequence"/>
</dbReference>
<protein>
    <recommendedName>
        <fullName evidence="1">ABC1 atypical kinase-like domain-containing protein</fullName>
    </recommendedName>
</protein>
<evidence type="ECO:0000259" key="1">
    <source>
        <dbReference type="Pfam" id="PF03109"/>
    </source>
</evidence>
<keyword evidence="3" id="KW-1185">Reference proteome</keyword>
<evidence type="ECO:0000313" key="2">
    <source>
        <dbReference type="EMBL" id="PNQ93960.1"/>
    </source>
</evidence>
<evidence type="ECO:0000313" key="3">
    <source>
        <dbReference type="Proteomes" id="UP000236232"/>
    </source>
</evidence>
<proteinExistence type="predicted"/>
<dbReference type="EMBL" id="POWE01000033">
    <property type="protein sequence ID" value="PNQ93960.1"/>
    <property type="molecule type" value="Genomic_DNA"/>
</dbReference>
<organism evidence="2 3">
    <name type="scientific">Pseudomonas gingeri NCPPB 3146 = LMG 5327</name>
    <dbReference type="NCBI Taxonomy" id="707248"/>
    <lineage>
        <taxon>Bacteria</taxon>
        <taxon>Pseudomonadati</taxon>
        <taxon>Pseudomonadota</taxon>
        <taxon>Gammaproteobacteria</taxon>
        <taxon>Pseudomonadales</taxon>
        <taxon>Pseudomonadaceae</taxon>
        <taxon>Pseudomonas</taxon>
    </lineage>
</organism>
<dbReference type="InterPro" id="IPR004147">
    <property type="entry name" value="ABC1_dom"/>
</dbReference>
<reference evidence="2 3" key="1">
    <citation type="submission" date="2018-01" db="EMBL/GenBank/DDBJ databases">
        <title>Draft Genome Sequence of Pseudomonas gingeri NCPPB 3146 (LMG 5327), a White Line Reaction Producer.</title>
        <authorList>
            <person name="Rokni-Zadeh H."/>
            <person name="Bahrami T."/>
            <person name="Zarvandi S."/>
            <person name="Changi-Ashtiani M."/>
            <person name="De Mot R."/>
        </authorList>
    </citation>
    <scope>NUCLEOTIDE SEQUENCE [LARGE SCALE GENOMIC DNA]</scope>
    <source>
        <strain evidence="3">NCPPB 3146 \ LMG 5327</strain>
    </source>
</reference>